<sequence length="73" mass="8337">MYTKTVEKSAKATTDLSSKAAPEPQSAHATPVVEKYVEKRKDKAEEQSQKEQETASQTKTVWDEWVSYRYAIL</sequence>
<evidence type="ECO:0000256" key="1">
    <source>
        <dbReference type="SAM" id="MobiDB-lite"/>
    </source>
</evidence>
<reference evidence="2 3" key="1">
    <citation type="submission" date="2024-01" db="EMBL/GenBank/DDBJ databases">
        <title>Pedobacter sp. nov., isolated from fresh soil.</title>
        <authorList>
            <person name="Le N.T.T."/>
        </authorList>
    </citation>
    <scope>NUCLEOTIDE SEQUENCE [LARGE SCALE GENOMIC DNA]</scope>
    <source>
        <strain evidence="2 3">KR3-3</strain>
    </source>
</reference>
<dbReference type="Proteomes" id="UP001336835">
    <property type="component" value="Unassembled WGS sequence"/>
</dbReference>
<feature type="compositionally biased region" description="Basic and acidic residues" evidence="1">
    <location>
        <begin position="1"/>
        <end position="10"/>
    </location>
</feature>
<dbReference type="RefSeq" id="WP_330106124.1">
    <property type="nucleotide sequence ID" value="NZ_JAZDQT010000001.1"/>
</dbReference>
<feature type="region of interest" description="Disordered" evidence="1">
    <location>
        <begin position="1"/>
        <end position="58"/>
    </location>
</feature>
<evidence type="ECO:0000313" key="3">
    <source>
        <dbReference type="Proteomes" id="UP001336835"/>
    </source>
</evidence>
<comment type="caution">
    <text evidence="2">The sequence shown here is derived from an EMBL/GenBank/DDBJ whole genome shotgun (WGS) entry which is preliminary data.</text>
</comment>
<dbReference type="EMBL" id="JAZDQT010000001">
    <property type="protein sequence ID" value="MEE1943721.1"/>
    <property type="molecule type" value="Genomic_DNA"/>
</dbReference>
<evidence type="ECO:0000313" key="2">
    <source>
        <dbReference type="EMBL" id="MEE1943721.1"/>
    </source>
</evidence>
<protein>
    <submittedName>
        <fullName evidence="2">Uncharacterized protein</fullName>
    </submittedName>
</protein>
<name>A0ABU7I334_9SPHI</name>
<organism evidence="2 3">
    <name type="scientific">Pedobacter albus</name>
    <dbReference type="NCBI Taxonomy" id="3113905"/>
    <lineage>
        <taxon>Bacteria</taxon>
        <taxon>Pseudomonadati</taxon>
        <taxon>Bacteroidota</taxon>
        <taxon>Sphingobacteriia</taxon>
        <taxon>Sphingobacteriales</taxon>
        <taxon>Sphingobacteriaceae</taxon>
        <taxon>Pedobacter</taxon>
    </lineage>
</organism>
<proteinExistence type="predicted"/>
<accession>A0ABU7I334</accession>
<gene>
    <name evidence="2" type="ORF">VRU48_01290</name>
</gene>
<keyword evidence="3" id="KW-1185">Reference proteome</keyword>
<feature type="compositionally biased region" description="Basic and acidic residues" evidence="1">
    <location>
        <begin position="35"/>
        <end position="53"/>
    </location>
</feature>